<dbReference type="Proteomes" id="UP000231034">
    <property type="component" value="Unassembled WGS sequence"/>
</dbReference>
<dbReference type="EMBL" id="PFVR01000037">
    <property type="protein sequence ID" value="PJA84479.1"/>
    <property type="molecule type" value="Genomic_DNA"/>
</dbReference>
<keyword evidence="1" id="KW-0175">Coiled coil</keyword>
<dbReference type="AlphaFoldDB" id="A0A2M7Z574"/>
<evidence type="ECO:0000313" key="3">
    <source>
        <dbReference type="Proteomes" id="UP000231034"/>
    </source>
</evidence>
<organism evidence="2 3">
    <name type="scientific">Candidatus Nealsonbacteria bacterium CG_4_9_14_3_um_filter_37_13</name>
    <dbReference type="NCBI Taxonomy" id="1974695"/>
    <lineage>
        <taxon>Bacteria</taxon>
        <taxon>Candidatus Nealsoniibacteriota</taxon>
    </lineage>
</organism>
<reference evidence="3" key="1">
    <citation type="submission" date="2017-09" db="EMBL/GenBank/DDBJ databases">
        <title>Depth-based differentiation of microbial function through sediment-hosted aquifers and enrichment of novel symbionts in the deep terrestrial subsurface.</title>
        <authorList>
            <person name="Probst A.J."/>
            <person name="Ladd B."/>
            <person name="Jarett J.K."/>
            <person name="Geller-Mcgrath D.E."/>
            <person name="Sieber C.M.K."/>
            <person name="Emerson J.B."/>
            <person name="Anantharaman K."/>
            <person name="Thomas B.C."/>
            <person name="Malmstrom R."/>
            <person name="Stieglmeier M."/>
            <person name="Klingl A."/>
            <person name="Woyke T."/>
            <person name="Ryan C.M."/>
            <person name="Banfield J.F."/>
        </authorList>
    </citation>
    <scope>NUCLEOTIDE SEQUENCE [LARGE SCALE GENOMIC DNA]</scope>
</reference>
<name>A0A2M7Z574_9BACT</name>
<sequence length="482" mass="55376">MLNKFKIIFLGLILILLPLIAKADYFGQEKVFFIDSAYDLDNRTQITAFLKEISGELYFYLDKSWWDSLDSYQQSKVSEALGSLAKEFEFEIYPVLTMNFGSEWKPGIDNDERITVLIHPMKKEAGGYFNSADEYPIAQAPNSNQREMVYLNSNYIDSPLIKSFLAHEFTHLITFNQKEKLRGVSEEIWLNEARADFSSTLLNYNDPYEGSSLQKRVKDFIASPSDSLTEWLERKSDYGVVNLFTQYLVDHYGVEILIDSLHSSKVGIPSLNEALTKNDFKEDFSKIFTDWTIALFLNNCQVNASYCYKNENLKSLRVTPSLIFLPITQKTNVSLDYSIKQWSGNWYRILGGKGSLKIEFDGEERVQFKLPYVLCKDTQACQVNFLELDKENRGEISFQNFVKDYTSLILIPSIQSKISGFNGKEPSVSFSLSISTEVKSEEEKLIEELKAQISKLQAQIAELQAQIAEILRKRIPGQKFEN</sequence>
<evidence type="ECO:0000313" key="2">
    <source>
        <dbReference type="EMBL" id="PJA84479.1"/>
    </source>
</evidence>
<feature type="non-terminal residue" evidence="2">
    <location>
        <position position="482"/>
    </location>
</feature>
<evidence type="ECO:0000256" key="1">
    <source>
        <dbReference type="SAM" id="Coils"/>
    </source>
</evidence>
<comment type="caution">
    <text evidence="2">The sequence shown here is derived from an EMBL/GenBank/DDBJ whole genome shotgun (WGS) entry which is preliminary data.</text>
</comment>
<proteinExistence type="predicted"/>
<accession>A0A2M7Z574</accession>
<feature type="coiled-coil region" evidence="1">
    <location>
        <begin position="439"/>
        <end position="473"/>
    </location>
</feature>
<protein>
    <submittedName>
        <fullName evidence="2">Uncharacterized protein</fullName>
    </submittedName>
</protein>
<gene>
    <name evidence="2" type="ORF">CO145_01185</name>
</gene>